<evidence type="ECO:0000313" key="2">
    <source>
        <dbReference type="Proteomes" id="UP001220022"/>
    </source>
</evidence>
<reference evidence="1 2" key="1">
    <citation type="submission" date="2023-03" db="EMBL/GenBank/DDBJ databases">
        <title>Draft genome sequence of type strain Streptomyces ferralitis JCM 14344.</title>
        <authorList>
            <person name="Klaysubun C."/>
            <person name="Duangmal K."/>
        </authorList>
    </citation>
    <scope>NUCLEOTIDE SEQUENCE [LARGE SCALE GENOMIC DNA]</scope>
    <source>
        <strain evidence="1 2">JCM 14344</strain>
    </source>
</reference>
<keyword evidence="2" id="KW-1185">Reference proteome</keyword>
<gene>
    <name evidence="1" type="ORF">P2L57_33535</name>
</gene>
<evidence type="ECO:0000313" key="1">
    <source>
        <dbReference type="EMBL" id="MDF2260459.1"/>
    </source>
</evidence>
<organism evidence="1 2">
    <name type="scientific">Streptantibioticus ferralitis</name>
    <dbReference type="NCBI Taxonomy" id="236510"/>
    <lineage>
        <taxon>Bacteria</taxon>
        <taxon>Bacillati</taxon>
        <taxon>Actinomycetota</taxon>
        <taxon>Actinomycetes</taxon>
        <taxon>Kitasatosporales</taxon>
        <taxon>Streptomycetaceae</taxon>
        <taxon>Streptantibioticus</taxon>
    </lineage>
</organism>
<proteinExistence type="predicted"/>
<accession>A0ABT5Z9E4</accession>
<comment type="caution">
    <text evidence="1">The sequence shown here is derived from an EMBL/GenBank/DDBJ whole genome shotgun (WGS) entry which is preliminary data.</text>
</comment>
<dbReference type="Proteomes" id="UP001220022">
    <property type="component" value="Unassembled WGS sequence"/>
</dbReference>
<dbReference type="RefSeq" id="WP_275821086.1">
    <property type="nucleotide sequence ID" value="NZ_BAAANM010000033.1"/>
</dbReference>
<sequence>MATDLYAMQAKAYARMGDQNRAHRCMQIAEATERKIRRSEEPAETGYVQPGLVEADFAETLMSLGDLQPARDYAQEAVDVQAHPRAECTGSPR</sequence>
<protein>
    <submittedName>
        <fullName evidence="1">Uncharacterized protein</fullName>
    </submittedName>
</protein>
<name>A0ABT5Z9E4_9ACTN</name>
<dbReference type="EMBL" id="JARHTQ010000034">
    <property type="protein sequence ID" value="MDF2260459.1"/>
    <property type="molecule type" value="Genomic_DNA"/>
</dbReference>